<evidence type="ECO:0000313" key="1">
    <source>
        <dbReference type="EMBL" id="JAH96124.1"/>
    </source>
</evidence>
<dbReference type="EMBL" id="GBXM01012453">
    <property type="protein sequence ID" value="JAH96124.1"/>
    <property type="molecule type" value="Transcribed_RNA"/>
</dbReference>
<sequence>MDVCLNHDAIVLWIFMRCGYSFIPRNHKAVLSGSQCVLHKIFSNKPNIFKRL</sequence>
<organism evidence="1">
    <name type="scientific">Anguilla anguilla</name>
    <name type="common">European freshwater eel</name>
    <name type="synonym">Muraena anguilla</name>
    <dbReference type="NCBI Taxonomy" id="7936"/>
    <lineage>
        <taxon>Eukaryota</taxon>
        <taxon>Metazoa</taxon>
        <taxon>Chordata</taxon>
        <taxon>Craniata</taxon>
        <taxon>Vertebrata</taxon>
        <taxon>Euteleostomi</taxon>
        <taxon>Actinopterygii</taxon>
        <taxon>Neopterygii</taxon>
        <taxon>Teleostei</taxon>
        <taxon>Anguilliformes</taxon>
        <taxon>Anguillidae</taxon>
        <taxon>Anguilla</taxon>
    </lineage>
</organism>
<accession>A0A0E9X0J6</accession>
<reference evidence="1" key="1">
    <citation type="submission" date="2014-11" db="EMBL/GenBank/DDBJ databases">
        <authorList>
            <person name="Amaro Gonzalez C."/>
        </authorList>
    </citation>
    <scope>NUCLEOTIDE SEQUENCE</scope>
</reference>
<reference evidence="1" key="2">
    <citation type="journal article" date="2015" name="Fish Shellfish Immunol.">
        <title>Early steps in the European eel (Anguilla anguilla)-Vibrio vulnificus interaction in the gills: Role of the RtxA13 toxin.</title>
        <authorList>
            <person name="Callol A."/>
            <person name="Pajuelo D."/>
            <person name="Ebbesson L."/>
            <person name="Teles M."/>
            <person name="MacKenzie S."/>
            <person name="Amaro C."/>
        </authorList>
    </citation>
    <scope>NUCLEOTIDE SEQUENCE</scope>
</reference>
<protein>
    <submittedName>
        <fullName evidence="1">Uncharacterized protein</fullName>
    </submittedName>
</protein>
<dbReference type="AlphaFoldDB" id="A0A0E9X0J6"/>
<proteinExistence type="predicted"/>
<name>A0A0E9X0J6_ANGAN</name>